<name>A0A552UJB0_9SPHN</name>
<dbReference type="InterPro" id="IPR008274">
    <property type="entry name" value="AldOxase/xan_DH_MoCoBD1"/>
</dbReference>
<sequence length="725" mass="76061">MDLLEAPTRRMVLTAGAALGGGLMFGWAPAGAQATPAKLGTYVRIAPDGIVTLVAHNPECGQGTKTSIPMLVAEELDVDWAQVRIEQAIADTAVYGRQVAGGSQATTLQYDAFRRIGAGARAMLVAAAAQGWGVDPASCTTAPGVVRHPASGRSQPYGALAAQAATMPAPDAATLTLKDPKAFAIIGKPHPGVDNRAIVEGRQAFGIDTVVPGMKYATYSKCPVPGGKPTGGDFAKAKTVRGVRDVFILEGDGDIGAGLIPGVAVVADSWWAAEKARRLIDISWDEGAAAGIDSAGLAARAAELLKAPPQRTIHATGDVDAALKAAKKTVTAEYDYPFIAHAPMEPMNCTAHVVGGKVEIWAPTQNPEPGRAQVAKVLGVAPADVTIRMTRCGGGFGRRLVNDFMAEAAAISKRAGVPVKLIWSREDDLRQSFYRAAGWHRFTAGLDAKGRVSGWRDQFVSFGEGETFKRSAAITPQQFPAGFVDDFARVSSVMPLRLDTGPLRAPSNNAFGFAFQSFIDELAHAAGADPVAFRVALLGPDRLVGDPKARDVWNSGRMRGVVEAVAKDAGWGRKLPPRSGLGIGFHFSHLGYVAHVVEAKVANDGAVSVVKVWSVADVGRQIVNPSGAINQMQGSVIDAIGSTLGQAITLERGRVVQGNFDSYPLPRIDQAPPVAVRFLLSDNNPTGLGEPAYPPLPPALCNAIFAATGVRVRSLPVDTALLRKV</sequence>
<proteinExistence type="predicted"/>
<organism evidence="2 3">
    <name type="scientific">Glacieibacterium frigidum</name>
    <dbReference type="NCBI Taxonomy" id="2593303"/>
    <lineage>
        <taxon>Bacteria</taxon>
        <taxon>Pseudomonadati</taxon>
        <taxon>Pseudomonadota</taxon>
        <taxon>Alphaproteobacteria</taxon>
        <taxon>Sphingomonadales</taxon>
        <taxon>Sphingosinicellaceae</taxon>
        <taxon>Glacieibacterium</taxon>
    </lineage>
</organism>
<evidence type="ECO:0000313" key="2">
    <source>
        <dbReference type="EMBL" id="TRW18329.1"/>
    </source>
</evidence>
<dbReference type="PIRSF" id="PIRSF036389">
    <property type="entry name" value="IOR_B"/>
    <property type="match status" value="1"/>
</dbReference>
<dbReference type="PANTHER" id="PTHR47495:SF3">
    <property type="entry name" value="BLR6219 PROTEIN"/>
    <property type="match status" value="1"/>
</dbReference>
<dbReference type="InterPro" id="IPR000674">
    <property type="entry name" value="Ald_Oxase/Xan_DH_a/b"/>
</dbReference>
<dbReference type="PROSITE" id="PS51318">
    <property type="entry name" value="TAT"/>
    <property type="match status" value="1"/>
</dbReference>
<dbReference type="Pfam" id="PF02738">
    <property type="entry name" value="MoCoBD_1"/>
    <property type="match status" value="1"/>
</dbReference>
<dbReference type="GO" id="GO:0016491">
    <property type="term" value="F:oxidoreductase activity"/>
    <property type="evidence" value="ECO:0007669"/>
    <property type="project" value="InterPro"/>
</dbReference>
<dbReference type="SUPFAM" id="SSF56003">
    <property type="entry name" value="Molybdenum cofactor-binding domain"/>
    <property type="match status" value="2"/>
</dbReference>
<dbReference type="InterPro" id="IPR006311">
    <property type="entry name" value="TAT_signal"/>
</dbReference>
<dbReference type="SUPFAM" id="SSF54665">
    <property type="entry name" value="CO dehydrogenase molybdoprotein N-domain-like"/>
    <property type="match status" value="1"/>
</dbReference>
<comment type="caution">
    <text evidence="2">The sequence shown here is derived from an EMBL/GenBank/DDBJ whole genome shotgun (WGS) entry which is preliminary data.</text>
</comment>
<dbReference type="InterPro" id="IPR046867">
    <property type="entry name" value="AldOxase/xan_DH_MoCoBD2"/>
</dbReference>
<dbReference type="Gene3D" id="3.30.365.10">
    <property type="entry name" value="Aldehyde oxidase/xanthine dehydrogenase, molybdopterin binding domain"/>
    <property type="match status" value="4"/>
</dbReference>
<dbReference type="InterPro" id="IPR036856">
    <property type="entry name" value="Ald_Oxase/Xan_DH_a/b_sf"/>
</dbReference>
<dbReference type="Proteomes" id="UP000317894">
    <property type="component" value="Unassembled WGS sequence"/>
</dbReference>
<feature type="domain" description="Aldehyde oxidase/xanthine dehydrogenase a/b hammerhead" evidence="1">
    <location>
        <begin position="200"/>
        <end position="288"/>
    </location>
</feature>
<gene>
    <name evidence="2" type="ORF">FMM06_01310</name>
</gene>
<evidence type="ECO:0000259" key="1">
    <source>
        <dbReference type="SMART" id="SM01008"/>
    </source>
</evidence>
<dbReference type="InterPro" id="IPR037165">
    <property type="entry name" value="AldOxase/xan_DH_Mopterin-bd_sf"/>
</dbReference>
<accession>A0A552UJB0</accession>
<reference evidence="2 3" key="1">
    <citation type="submission" date="2019-07" db="EMBL/GenBank/DDBJ databases">
        <title>Novel species isolated from glacier.</title>
        <authorList>
            <person name="Liu Q."/>
            <person name="Xin Y.-H."/>
        </authorList>
    </citation>
    <scope>NUCLEOTIDE SEQUENCE [LARGE SCALE GENOMIC DNA]</scope>
    <source>
        <strain evidence="2 3">LB1R16</strain>
    </source>
</reference>
<dbReference type="OrthoDB" id="9767994at2"/>
<protein>
    <submittedName>
        <fullName evidence="2">Xanthine dehydrogenase family protein molybdopterin-binding subunit</fullName>
    </submittedName>
</protein>
<dbReference type="AlphaFoldDB" id="A0A552UJB0"/>
<dbReference type="PANTHER" id="PTHR47495">
    <property type="entry name" value="ALDEHYDE DEHYDROGENASE"/>
    <property type="match status" value="1"/>
</dbReference>
<dbReference type="SMART" id="SM01008">
    <property type="entry name" value="Ald_Xan_dh_C"/>
    <property type="match status" value="1"/>
</dbReference>
<dbReference type="Gene3D" id="3.90.1170.50">
    <property type="entry name" value="Aldehyde oxidase/xanthine dehydrogenase, a/b hammerhead"/>
    <property type="match status" value="1"/>
</dbReference>
<dbReference type="InterPro" id="IPR012368">
    <property type="entry name" value="OxRdtase_Mopterin-bd_su_IorB"/>
</dbReference>
<dbReference type="Pfam" id="PF20256">
    <property type="entry name" value="MoCoBD_2"/>
    <property type="match status" value="2"/>
</dbReference>
<evidence type="ECO:0000313" key="3">
    <source>
        <dbReference type="Proteomes" id="UP000317894"/>
    </source>
</evidence>
<keyword evidence="3" id="KW-1185">Reference proteome</keyword>
<dbReference type="InterPro" id="IPR052516">
    <property type="entry name" value="N-heterocyclic_Hydroxylase"/>
</dbReference>
<dbReference type="EMBL" id="VJWA01000001">
    <property type="protein sequence ID" value="TRW18329.1"/>
    <property type="molecule type" value="Genomic_DNA"/>
</dbReference>